<evidence type="ECO:0000313" key="3">
    <source>
        <dbReference type="RefSeq" id="XP_022091739.1"/>
    </source>
</evidence>
<proteinExistence type="predicted"/>
<sequence length="190" mass="22236">MASITAEMLVHKQLQDVLLTQRQVLQSWKEQQMRIDQDTVSKLEYDELVEQLKEERRQHEETKARLASESDKLQFALGEIEVLSTQLEREKANFEQSFGQLKEKSVKDNAKASQLKTRFSAIETEKQKQDDLLSLKESKIRDLKQRLAKQKDNHRQQVQELNVQLQQEAYIVRTLSAKGSYRRGYSQSGK</sequence>
<dbReference type="RefSeq" id="XP_022091739.1">
    <property type="nucleotide sequence ID" value="XM_022236047.1"/>
</dbReference>
<organism evidence="2 3">
    <name type="scientific">Acanthaster planci</name>
    <name type="common">Crown-of-thorns starfish</name>
    <dbReference type="NCBI Taxonomy" id="133434"/>
    <lineage>
        <taxon>Eukaryota</taxon>
        <taxon>Metazoa</taxon>
        <taxon>Echinodermata</taxon>
        <taxon>Eleutherozoa</taxon>
        <taxon>Asterozoa</taxon>
        <taxon>Asteroidea</taxon>
        <taxon>Valvatacea</taxon>
        <taxon>Valvatida</taxon>
        <taxon>Acanthasteridae</taxon>
        <taxon>Acanthaster</taxon>
    </lineage>
</organism>
<dbReference type="AlphaFoldDB" id="A0A8B7YER7"/>
<gene>
    <name evidence="3" type="primary">LOC110979893</name>
</gene>
<dbReference type="PANTHER" id="PTHR35155">
    <property type="entry name" value="SPERMATOGENESIS-ASSOCIATED PROTEIN 24"/>
    <property type="match status" value="1"/>
</dbReference>
<protein>
    <submittedName>
        <fullName evidence="3">Spermatogenesis-associated protein 24-like isoform X1</fullName>
    </submittedName>
</protein>
<accession>A0A8B7YER7</accession>
<dbReference type="GO" id="GO:0003677">
    <property type="term" value="F:DNA binding"/>
    <property type="evidence" value="ECO:0007669"/>
    <property type="project" value="TreeGrafter"/>
</dbReference>
<name>A0A8B7YER7_ACAPL</name>
<dbReference type="Proteomes" id="UP000694845">
    <property type="component" value="Unplaced"/>
</dbReference>
<keyword evidence="1" id="KW-0175">Coiled coil</keyword>
<dbReference type="GO" id="GO:0005634">
    <property type="term" value="C:nucleus"/>
    <property type="evidence" value="ECO:0007669"/>
    <property type="project" value="TreeGrafter"/>
</dbReference>
<dbReference type="OMA" id="HITKQED"/>
<feature type="coiled-coil region" evidence="1">
    <location>
        <begin position="42"/>
        <end position="104"/>
    </location>
</feature>
<feature type="coiled-coil region" evidence="1">
    <location>
        <begin position="133"/>
        <end position="168"/>
    </location>
</feature>
<reference evidence="3" key="1">
    <citation type="submission" date="2025-08" db="UniProtKB">
        <authorList>
            <consortium name="RefSeq"/>
        </authorList>
    </citation>
    <scope>IDENTIFICATION</scope>
</reference>
<evidence type="ECO:0000256" key="1">
    <source>
        <dbReference type="SAM" id="Coils"/>
    </source>
</evidence>
<evidence type="ECO:0000313" key="2">
    <source>
        <dbReference type="Proteomes" id="UP000694845"/>
    </source>
</evidence>
<dbReference type="PANTHER" id="PTHR35155:SF1">
    <property type="entry name" value="SPERMATOGENESIS-ASSOCIATED PROTEIN 24"/>
    <property type="match status" value="1"/>
</dbReference>
<dbReference type="GeneID" id="110979893"/>
<dbReference type="OrthoDB" id="10047985at2759"/>
<dbReference type="InterPro" id="IPR029176">
    <property type="entry name" value="SPATA24"/>
</dbReference>
<dbReference type="GO" id="GO:0005737">
    <property type="term" value="C:cytoplasm"/>
    <property type="evidence" value="ECO:0007669"/>
    <property type="project" value="TreeGrafter"/>
</dbReference>
<keyword evidence="2" id="KW-1185">Reference proteome</keyword>
<dbReference type="KEGG" id="aplc:110979893"/>
<dbReference type="Pfam" id="PF15175">
    <property type="entry name" value="SPATA24"/>
    <property type="match status" value="1"/>
</dbReference>